<dbReference type="Gene3D" id="3.40.50.720">
    <property type="entry name" value="NAD(P)-binding Rossmann-like Domain"/>
    <property type="match status" value="1"/>
</dbReference>
<dbReference type="PANTHER" id="PTHR13812:SF19">
    <property type="entry name" value="KETIMINE REDUCTASE MU-CRYSTALLIN"/>
    <property type="match status" value="1"/>
</dbReference>
<dbReference type="RefSeq" id="XP_007840637.1">
    <property type="nucleotide sequence ID" value="XM_007842446.1"/>
</dbReference>
<gene>
    <name evidence="2" type="ORF">PFICI_13865</name>
</gene>
<dbReference type="PANTHER" id="PTHR13812">
    <property type="entry name" value="KETIMINE REDUCTASE MU-CRYSTALLIN"/>
    <property type="match status" value="1"/>
</dbReference>
<evidence type="ECO:0000313" key="2">
    <source>
        <dbReference type="EMBL" id="ETS73999.1"/>
    </source>
</evidence>
<dbReference type="Gene3D" id="3.30.1780.10">
    <property type="entry name" value="ornithine cyclodeaminase, domain 1"/>
    <property type="match status" value="1"/>
</dbReference>
<proteinExistence type="inferred from homology"/>
<keyword evidence="3" id="KW-1185">Reference proteome</keyword>
<dbReference type="Pfam" id="PF02423">
    <property type="entry name" value="OCD_Mu_crystall"/>
    <property type="match status" value="1"/>
</dbReference>
<name>W3WJQ1_PESFW</name>
<reference evidence="3" key="1">
    <citation type="journal article" date="2015" name="BMC Genomics">
        <title>Genomic and transcriptomic analysis of the endophytic fungus Pestalotiopsis fici reveals its lifestyle and high potential for synthesis of natural products.</title>
        <authorList>
            <person name="Wang X."/>
            <person name="Zhang X."/>
            <person name="Liu L."/>
            <person name="Xiang M."/>
            <person name="Wang W."/>
            <person name="Sun X."/>
            <person name="Che Y."/>
            <person name="Guo L."/>
            <person name="Liu G."/>
            <person name="Guo L."/>
            <person name="Wang C."/>
            <person name="Yin W.B."/>
            <person name="Stadler M."/>
            <person name="Zhang X."/>
            <person name="Liu X."/>
        </authorList>
    </citation>
    <scope>NUCLEOTIDE SEQUENCE [LARGE SCALE GENOMIC DNA]</scope>
    <source>
        <strain evidence="3">W106-1 / CGMCC3.15140</strain>
    </source>
</reference>
<organism evidence="2 3">
    <name type="scientific">Pestalotiopsis fici (strain W106-1 / CGMCC3.15140)</name>
    <dbReference type="NCBI Taxonomy" id="1229662"/>
    <lineage>
        <taxon>Eukaryota</taxon>
        <taxon>Fungi</taxon>
        <taxon>Dikarya</taxon>
        <taxon>Ascomycota</taxon>
        <taxon>Pezizomycotina</taxon>
        <taxon>Sordariomycetes</taxon>
        <taxon>Xylariomycetidae</taxon>
        <taxon>Amphisphaeriales</taxon>
        <taxon>Sporocadaceae</taxon>
        <taxon>Pestalotiopsis</taxon>
    </lineage>
</organism>
<dbReference type="EMBL" id="KI912120">
    <property type="protein sequence ID" value="ETS73999.1"/>
    <property type="molecule type" value="Genomic_DNA"/>
</dbReference>
<dbReference type="GO" id="GO:0005737">
    <property type="term" value="C:cytoplasm"/>
    <property type="evidence" value="ECO:0007669"/>
    <property type="project" value="TreeGrafter"/>
</dbReference>
<accession>W3WJQ1</accession>
<evidence type="ECO:0000256" key="1">
    <source>
        <dbReference type="ARBA" id="ARBA00008903"/>
    </source>
</evidence>
<dbReference type="InParanoid" id="W3WJQ1"/>
<dbReference type="InterPro" id="IPR023401">
    <property type="entry name" value="ODC_N"/>
</dbReference>
<dbReference type="KEGG" id="pfy:PFICI_13865"/>
<dbReference type="HOGENOM" id="CLU_811592_0_0_1"/>
<protein>
    <recommendedName>
        <fullName evidence="4">Ornithine cyclodeaminase</fullName>
    </recommendedName>
</protein>
<comment type="similarity">
    <text evidence="1">Belongs to the ornithine cyclodeaminase/mu-crystallin family.</text>
</comment>
<evidence type="ECO:0000313" key="3">
    <source>
        <dbReference type="Proteomes" id="UP000030651"/>
    </source>
</evidence>
<dbReference type="AlphaFoldDB" id="W3WJQ1"/>
<dbReference type="Proteomes" id="UP000030651">
    <property type="component" value="Unassembled WGS sequence"/>
</dbReference>
<dbReference type="InterPro" id="IPR003462">
    <property type="entry name" value="ODC_Mu_crystall"/>
</dbReference>
<sequence length="342" mass="37809">MDDDIEASRTILYLSRSALRKLGIAFEPQIVTAAVEHALADVASNNAVSTKFALRRDDTKLSALGAMDKDDGIFKIISSSEGNRARGLPRSNILLIIARPPSFIPSHIIDGTEISLARTASFPIISVRRLLPDGCDLNIFIFGASALADMCIRYLVALCPNRIRRLAIKGRGSETSAKLAAKYREAPFLVEAVNDLKQLPTSNLVITATSSVKQPLFQDHQIASAPVLVVMTSEGDEIPDQYCEQAIRNRSAVCDDWAAVRARRRQSIAKYIEKKFGSQLPSEQPENYGIKNLEEMKYLKNEERRKRWIMTSVGSATTDLAVVKKCCWHVLDSSNFSGAPRL</sequence>
<dbReference type="SUPFAM" id="SSF51735">
    <property type="entry name" value="NAD(P)-binding Rossmann-fold domains"/>
    <property type="match status" value="1"/>
</dbReference>
<dbReference type="InterPro" id="IPR036291">
    <property type="entry name" value="NAD(P)-bd_dom_sf"/>
</dbReference>
<evidence type="ECO:0008006" key="4">
    <source>
        <dbReference type="Google" id="ProtNLM"/>
    </source>
</evidence>
<dbReference type="GeneID" id="19278878"/>